<dbReference type="STRING" id="393595.ABO_0925"/>
<evidence type="ECO:0000313" key="3">
    <source>
        <dbReference type="EMBL" id="CAL16373.1"/>
    </source>
</evidence>
<evidence type="ECO:0000259" key="2">
    <source>
        <dbReference type="Pfam" id="PF02397"/>
    </source>
</evidence>
<dbReference type="PANTHER" id="PTHR30576:SF8">
    <property type="entry name" value="UNDECAPRENYL-PHOSPHATE GALACTOSE PHOSPHOTRANSFERASE"/>
    <property type="match status" value="1"/>
</dbReference>
<keyword evidence="3" id="KW-0808">Transferase</keyword>
<reference evidence="3 4" key="1">
    <citation type="journal article" date="2006" name="Nat. Biotechnol.">
        <title>Genome sequence of the ubiquitous hydrocarbon-degrading marine bacterium Alcanivorax borkumensis.</title>
        <authorList>
            <person name="Schneiker S."/>
            <person name="Martins dos Santos V.A.P."/>
            <person name="Bartels D."/>
            <person name="Bekel T."/>
            <person name="Brecht M."/>
            <person name="Buhrmester J."/>
            <person name="Chernikova T.N."/>
            <person name="Denaro R."/>
            <person name="Ferrer M."/>
            <person name="Gertler C."/>
            <person name="Goesmann A."/>
            <person name="Golyshina O.V."/>
            <person name="Kaminski F."/>
            <person name="Khachane A.N."/>
            <person name="Lang S."/>
            <person name="Linke B."/>
            <person name="McHardy A.C."/>
            <person name="Meyer F."/>
            <person name="Nechitaylo T."/>
            <person name="Puehler A."/>
            <person name="Regenhardt D."/>
            <person name="Rupp O."/>
            <person name="Sabirova J.S."/>
            <person name="Selbitschka W."/>
            <person name="Yakimov M.M."/>
            <person name="Timmis K.N."/>
            <person name="Vorhoelter F.-J."/>
            <person name="Weidner S."/>
            <person name="Kaiser O."/>
            <person name="Golyshin P.N."/>
        </authorList>
    </citation>
    <scope>NUCLEOTIDE SEQUENCE [LARGE SCALE GENOMIC DNA]</scope>
    <source>
        <strain evidence="4">ATCC 700651 / DSM 11573 / NCIMB 13689 / SK2</strain>
    </source>
</reference>
<organism evidence="3 4">
    <name type="scientific">Alcanivorax borkumensis (strain ATCC 700651 / DSM 11573 / NCIMB 13689 / SK2)</name>
    <dbReference type="NCBI Taxonomy" id="393595"/>
    <lineage>
        <taxon>Bacteria</taxon>
        <taxon>Pseudomonadati</taxon>
        <taxon>Pseudomonadota</taxon>
        <taxon>Gammaproteobacteria</taxon>
        <taxon>Oceanospirillales</taxon>
        <taxon>Alcanivoracaceae</taxon>
        <taxon>Alcanivorax</taxon>
    </lineage>
</organism>
<dbReference type="Proteomes" id="UP000008871">
    <property type="component" value="Chromosome"/>
</dbReference>
<dbReference type="Pfam" id="PF02397">
    <property type="entry name" value="Bac_transf"/>
    <property type="match status" value="1"/>
</dbReference>
<dbReference type="KEGG" id="abo:ABO_0925"/>
<gene>
    <name evidence="3" type="ordered locus">ABO_0925</name>
</gene>
<accession>Q0VR25</accession>
<protein>
    <submittedName>
        <fullName evidence="3">Sugar transferase, putative</fullName>
    </submittedName>
</protein>
<dbReference type="GO" id="GO:0016780">
    <property type="term" value="F:phosphotransferase activity, for other substituted phosphate groups"/>
    <property type="evidence" value="ECO:0007669"/>
    <property type="project" value="TreeGrafter"/>
</dbReference>
<name>Q0VR25_ALCBS</name>
<sequence length="198" mass="22550">MMKRLMDIAGALCGLLVLGPVILLLAVLVRVKLGSPVLFRQVRPGMDGRAFQMAKFRTMTDARGTNGELLPDADRLTGFGQFLRSSSLDELPELWNVLKGDMSLVGPRPLLMEYLPLYSDRQARRHEVRPGITGWAQVNGRNALSWDEKFELDVWYVENRTLWLDIKILFLTVWKVIKRDDINQDGEATMTRFTGSQK</sequence>
<evidence type="ECO:0000256" key="1">
    <source>
        <dbReference type="ARBA" id="ARBA00006464"/>
    </source>
</evidence>
<dbReference type="PANTHER" id="PTHR30576">
    <property type="entry name" value="COLANIC BIOSYNTHESIS UDP-GLUCOSE LIPID CARRIER TRANSFERASE"/>
    <property type="match status" value="1"/>
</dbReference>
<feature type="domain" description="Bacterial sugar transferase" evidence="2">
    <location>
        <begin position="3"/>
        <end position="178"/>
    </location>
</feature>
<dbReference type="EMBL" id="AM286690">
    <property type="protein sequence ID" value="CAL16373.1"/>
    <property type="molecule type" value="Genomic_DNA"/>
</dbReference>
<evidence type="ECO:0000313" key="4">
    <source>
        <dbReference type="Proteomes" id="UP000008871"/>
    </source>
</evidence>
<keyword evidence="4" id="KW-1185">Reference proteome</keyword>
<dbReference type="AlphaFoldDB" id="Q0VR25"/>
<dbReference type="eggNOG" id="COG2148">
    <property type="taxonomic scope" value="Bacteria"/>
</dbReference>
<proteinExistence type="inferred from homology"/>
<dbReference type="HOGENOM" id="CLU_024920_1_4_6"/>
<dbReference type="InterPro" id="IPR003362">
    <property type="entry name" value="Bact_transf"/>
</dbReference>
<comment type="similarity">
    <text evidence="1">Belongs to the bacterial sugar transferase family.</text>
</comment>